<dbReference type="AlphaFoldDB" id="A0A0E0E2A7"/>
<sequence>MPPSASAPTELPTTHRRGYYLSDDLMNVGSDV</sequence>
<organism evidence="1">
    <name type="scientific">Oryza meridionalis</name>
    <dbReference type="NCBI Taxonomy" id="40149"/>
    <lineage>
        <taxon>Eukaryota</taxon>
        <taxon>Viridiplantae</taxon>
        <taxon>Streptophyta</taxon>
        <taxon>Embryophyta</taxon>
        <taxon>Tracheophyta</taxon>
        <taxon>Spermatophyta</taxon>
        <taxon>Magnoliopsida</taxon>
        <taxon>Liliopsida</taxon>
        <taxon>Poales</taxon>
        <taxon>Poaceae</taxon>
        <taxon>BOP clade</taxon>
        <taxon>Oryzoideae</taxon>
        <taxon>Oryzeae</taxon>
        <taxon>Oryzinae</taxon>
        <taxon>Oryza</taxon>
    </lineage>
</organism>
<keyword evidence="2" id="KW-1185">Reference proteome</keyword>
<protein>
    <submittedName>
        <fullName evidence="1">Uncharacterized protein</fullName>
    </submittedName>
</protein>
<dbReference type="EnsemblPlants" id="OMERI06G17250.1">
    <property type="protein sequence ID" value="OMERI06G17250.1"/>
    <property type="gene ID" value="OMERI06G17250"/>
</dbReference>
<reference evidence="1" key="1">
    <citation type="submission" date="2015-04" db="UniProtKB">
        <authorList>
            <consortium name="EnsemblPlants"/>
        </authorList>
    </citation>
    <scope>IDENTIFICATION</scope>
</reference>
<reference evidence="1" key="2">
    <citation type="submission" date="2018-05" db="EMBL/GenBank/DDBJ databases">
        <title>OmerRS3 (Oryza meridionalis Reference Sequence Version 3).</title>
        <authorList>
            <person name="Zhang J."/>
            <person name="Kudrna D."/>
            <person name="Lee S."/>
            <person name="Talag J."/>
            <person name="Welchert J."/>
            <person name="Wing R.A."/>
        </authorList>
    </citation>
    <scope>NUCLEOTIDE SEQUENCE [LARGE SCALE GENOMIC DNA]</scope>
    <source>
        <strain evidence="1">cv. OR44</strain>
    </source>
</reference>
<dbReference type="Proteomes" id="UP000008021">
    <property type="component" value="Chromosome 6"/>
</dbReference>
<evidence type="ECO:0000313" key="1">
    <source>
        <dbReference type="EnsemblPlants" id="OMERI06G17250.1"/>
    </source>
</evidence>
<accession>A0A0E0E2A7</accession>
<name>A0A0E0E2A7_9ORYZ</name>
<dbReference type="HOGENOM" id="CLU_3393013_0_0_1"/>
<dbReference type="Gramene" id="OMERI06G17250.1">
    <property type="protein sequence ID" value="OMERI06G17250.1"/>
    <property type="gene ID" value="OMERI06G17250"/>
</dbReference>
<proteinExistence type="predicted"/>
<evidence type="ECO:0000313" key="2">
    <source>
        <dbReference type="Proteomes" id="UP000008021"/>
    </source>
</evidence>